<dbReference type="InterPro" id="IPR005135">
    <property type="entry name" value="Endo/exonuclease/phosphatase"/>
</dbReference>
<sequence>MRGIFWNSRGLSDLAKRNFLHDLSLEKNLDFIALLETHRRDFSDVLLNTFCGNREFTWQWNPPNGCSGGILVGFNSQNFFLENQFFGEFFVKLHLKNKGDGFRWALMAVYGAAQHEHKDRFLAESVNACSTESLPLKNNDRYNSRWPSLFNACIETLNLRELELSGRKFTWTNSLEHPTFERLDRILVSTEWEQKFPMSTFEALTREISDHTPLLLDTNQASQRGNTPLFTFELGWLTRDNFFDLITNLLTPQELEQKRPLSAKLFGMLREEELYWFQRSKATRLLQGDANTRYFQFVANGRHRKTRIFQLE</sequence>
<evidence type="ECO:0000313" key="3">
    <source>
        <dbReference type="Proteomes" id="UP000823388"/>
    </source>
</evidence>
<dbReference type="PANTHER" id="PTHR33710:SF72">
    <property type="entry name" value="OS04G0204200 PROTEIN"/>
    <property type="match status" value="1"/>
</dbReference>
<dbReference type="Proteomes" id="UP000823388">
    <property type="component" value="Chromosome 6N"/>
</dbReference>
<dbReference type="PANTHER" id="PTHR33710">
    <property type="entry name" value="BNAC02G09200D PROTEIN"/>
    <property type="match status" value="1"/>
</dbReference>
<name>A0A8T0QZB2_PANVG</name>
<reference evidence="2 3" key="1">
    <citation type="submission" date="2020-05" db="EMBL/GenBank/DDBJ databases">
        <title>WGS assembly of Panicum virgatum.</title>
        <authorList>
            <person name="Lovell J.T."/>
            <person name="Jenkins J."/>
            <person name="Shu S."/>
            <person name="Juenger T.E."/>
            <person name="Schmutz J."/>
        </authorList>
    </citation>
    <scope>NUCLEOTIDE SEQUENCE [LARGE SCALE GENOMIC DNA]</scope>
    <source>
        <strain evidence="3">cv. AP13</strain>
    </source>
</reference>
<dbReference type="EMBL" id="CM029048">
    <property type="protein sequence ID" value="KAG2578581.1"/>
    <property type="molecule type" value="Genomic_DNA"/>
</dbReference>
<feature type="domain" description="Endonuclease/exonuclease/phosphatase" evidence="1">
    <location>
        <begin position="6"/>
        <end position="211"/>
    </location>
</feature>
<gene>
    <name evidence="2" type="ORF">PVAP13_6NG119809</name>
</gene>
<proteinExistence type="predicted"/>
<evidence type="ECO:0000259" key="1">
    <source>
        <dbReference type="Pfam" id="PF03372"/>
    </source>
</evidence>
<keyword evidence="3" id="KW-1185">Reference proteome</keyword>
<dbReference type="Gene3D" id="3.60.10.10">
    <property type="entry name" value="Endonuclease/exonuclease/phosphatase"/>
    <property type="match status" value="1"/>
</dbReference>
<organism evidence="2 3">
    <name type="scientific">Panicum virgatum</name>
    <name type="common">Blackwell switchgrass</name>
    <dbReference type="NCBI Taxonomy" id="38727"/>
    <lineage>
        <taxon>Eukaryota</taxon>
        <taxon>Viridiplantae</taxon>
        <taxon>Streptophyta</taxon>
        <taxon>Embryophyta</taxon>
        <taxon>Tracheophyta</taxon>
        <taxon>Spermatophyta</taxon>
        <taxon>Magnoliopsida</taxon>
        <taxon>Liliopsida</taxon>
        <taxon>Poales</taxon>
        <taxon>Poaceae</taxon>
        <taxon>PACMAD clade</taxon>
        <taxon>Panicoideae</taxon>
        <taxon>Panicodae</taxon>
        <taxon>Paniceae</taxon>
        <taxon>Panicinae</taxon>
        <taxon>Panicum</taxon>
        <taxon>Panicum sect. Hiantes</taxon>
    </lineage>
</organism>
<dbReference type="InterPro" id="IPR036691">
    <property type="entry name" value="Endo/exonu/phosph_ase_sf"/>
</dbReference>
<dbReference type="AlphaFoldDB" id="A0A8T0QZB2"/>
<protein>
    <recommendedName>
        <fullName evidence="1">Endonuclease/exonuclease/phosphatase domain-containing protein</fullName>
    </recommendedName>
</protein>
<accession>A0A8T0QZB2</accession>
<dbReference type="GO" id="GO:0003824">
    <property type="term" value="F:catalytic activity"/>
    <property type="evidence" value="ECO:0007669"/>
    <property type="project" value="InterPro"/>
</dbReference>
<comment type="caution">
    <text evidence="2">The sequence shown here is derived from an EMBL/GenBank/DDBJ whole genome shotgun (WGS) entry which is preliminary data.</text>
</comment>
<dbReference type="Pfam" id="PF03372">
    <property type="entry name" value="Exo_endo_phos"/>
    <property type="match status" value="1"/>
</dbReference>
<dbReference type="SUPFAM" id="SSF56219">
    <property type="entry name" value="DNase I-like"/>
    <property type="match status" value="1"/>
</dbReference>
<evidence type="ECO:0000313" key="2">
    <source>
        <dbReference type="EMBL" id="KAG2578581.1"/>
    </source>
</evidence>